<evidence type="ECO:0000256" key="3">
    <source>
        <dbReference type="ARBA" id="ARBA00022676"/>
    </source>
</evidence>
<evidence type="ECO:0000256" key="4">
    <source>
        <dbReference type="ARBA" id="ARBA00022679"/>
    </source>
</evidence>
<gene>
    <name evidence="11" type="ORF">PMAYCL1PPCAC_31764</name>
</gene>
<dbReference type="EMBL" id="BTRK01000006">
    <property type="protein sequence ID" value="GMR61569.1"/>
    <property type="molecule type" value="Genomic_DNA"/>
</dbReference>
<reference evidence="12" key="1">
    <citation type="submission" date="2022-10" db="EMBL/GenBank/DDBJ databases">
        <title>Genome assembly of Pristionchus species.</title>
        <authorList>
            <person name="Yoshida K."/>
            <person name="Sommer R.J."/>
        </authorList>
    </citation>
    <scope>NUCLEOTIDE SEQUENCE [LARGE SCALE GENOMIC DNA]</scope>
    <source>
        <strain evidence="12">RS5460</strain>
    </source>
</reference>
<comment type="similarity">
    <text evidence="2 10">Belongs to the glycosyltransferase 31 family.</text>
</comment>
<proteinExistence type="inferred from homology"/>
<dbReference type="GO" id="GO:0016758">
    <property type="term" value="F:hexosyltransferase activity"/>
    <property type="evidence" value="ECO:0007669"/>
    <property type="project" value="InterPro"/>
</dbReference>
<sequence length="268" mass="30018">PVIRSYFQSIDYGAISFKDVTLKFNISQFPEEISKVCAAGNLTVLVVVQSAPASIKIRDVIRSTWANRSVVASLQNESAKVVFLIGNGDVLSKEQQKEMDSHRDIISVVTEDNYRNLIFKSALTLHISQVRCPTAFLLKVDEDVVLNIDRFMSGIEHTFFGESSAIYCKTWKGAKPSRDTKKAWFVSEYQFRGRTFPEYCAGPSYVLTSSAVTSLLNSLHNFNLMTVEDVFMTGIVAQGAGVKRISMKSRFKSNYTVKNYKKSDCPGE</sequence>
<organism evidence="11 12">
    <name type="scientific">Pristionchus mayeri</name>
    <dbReference type="NCBI Taxonomy" id="1317129"/>
    <lineage>
        <taxon>Eukaryota</taxon>
        <taxon>Metazoa</taxon>
        <taxon>Ecdysozoa</taxon>
        <taxon>Nematoda</taxon>
        <taxon>Chromadorea</taxon>
        <taxon>Rhabditida</taxon>
        <taxon>Rhabditina</taxon>
        <taxon>Diplogasteromorpha</taxon>
        <taxon>Diplogasteroidea</taxon>
        <taxon>Neodiplogasteridae</taxon>
        <taxon>Pristionchus</taxon>
    </lineage>
</organism>
<comment type="caution">
    <text evidence="11">The sequence shown here is derived from an EMBL/GenBank/DDBJ whole genome shotgun (WGS) entry which is preliminary data.</text>
</comment>
<keyword evidence="9" id="KW-0472">Membrane</keyword>
<evidence type="ECO:0000256" key="10">
    <source>
        <dbReference type="RuleBase" id="RU363063"/>
    </source>
</evidence>
<keyword evidence="4" id="KW-0808">Transferase</keyword>
<dbReference type="PANTHER" id="PTHR11214:SF391">
    <property type="entry name" value="BETA-1,3-GALACTOSYLTRANSFERASE BRE-2-RELATED"/>
    <property type="match status" value="1"/>
</dbReference>
<evidence type="ECO:0000313" key="11">
    <source>
        <dbReference type="EMBL" id="GMR61569.1"/>
    </source>
</evidence>
<keyword evidence="8 10" id="KW-0333">Golgi apparatus</keyword>
<protein>
    <recommendedName>
        <fullName evidence="10">Hexosyltransferase</fullName>
        <ecNumber evidence="10">2.4.1.-</ecNumber>
    </recommendedName>
</protein>
<dbReference type="EC" id="2.4.1.-" evidence="10"/>
<keyword evidence="3 10" id="KW-0328">Glycosyltransferase</keyword>
<name>A0AAN5DGY5_9BILA</name>
<dbReference type="GO" id="GO:0006493">
    <property type="term" value="P:protein O-linked glycosylation"/>
    <property type="evidence" value="ECO:0007669"/>
    <property type="project" value="TreeGrafter"/>
</dbReference>
<evidence type="ECO:0000256" key="9">
    <source>
        <dbReference type="ARBA" id="ARBA00023136"/>
    </source>
</evidence>
<dbReference type="Pfam" id="PF01762">
    <property type="entry name" value="Galactosyl_T"/>
    <property type="match status" value="1"/>
</dbReference>
<evidence type="ECO:0000256" key="7">
    <source>
        <dbReference type="ARBA" id="ARBA00022989"/>
    </source>
</evidence>
<dbReference type="PANTHER" id="PTHR11214">
    <property type="entry name" value="BETA-1,3-N-ACETYLGLUCOSAMINYLTRANSFERASE"/>
    <property type="match status" value="1"/>
</dbReference>
<feature type="non-terminal residue" evidence="11">
    <location>
        <position position="1"/>
    </location>
</feature>
<keyword evidence="7" id="KW-1133">Transmembrane helix</keyword>
<dbReference type="GO" id="GO:0000139">
    <property type="term" value="C:Golgi membrane"/>
    <property type="evidence" value="ECO:0007669"/>
    <property type="project" value="UniProtKB-SubCell"/>
</dbReference>
<dbReference type="Gene3D" id="3.90.550.50">
    <property type="match status" value="1"/>
</dbReference>
<keyword evidence="12" id="KW-1185">Reference proteome</keyword>
<comment type="subcellular location">
    <subcellularLocation>
        <location evidence="1 10">Golgi apparatus membrane</location>
        <topology evidence="1 10">Single-pass type II membrane protein</topology>
    </subcellularLocation>
</comment>
<evidence type="ECO:0000256" key="2">
    <source>
        <dbReference type="ARBA" id="ARBA00008661"/>
    </source>
</evidence>
<dbReference type="Proteomes" id="UP001328107">
    <property type="component" value="Unassembled WGS sequence"/>
</dbReference>
<evidence type="ECO:0000256" key="1">
    <source>
        <dbReference type="ARBA" id="ARBA00004323"/>
    </source>
</evidence>
<evidence type="ECO:0000256" key="8">
    <source>
        <dbReference type="ARBA" id="ARBA00023034"/>
    </source>
</evidence>
<accession>A0AAN5DGY5</accession>
<keyword evidence="5" id="KW-0812">Transmembrane</keyword>
<dbReference type="InterPro" id="IPR002659">
    <property type="entry name" value="Glyco_trans_31"/>
</dbReference>
<keyword evidence="6" id="KW-0735">Signal-anchor</keyword>
<feature type="non-terminal residue" evidence="11">
    <location>
        <position position="268"/>
    </location>
</feature>
<evidence type="ECO:0000256" key="5">
    <source>
        <dbReference type="ARBA" id="ARBA00022692"/>
    </source>
</evidence>
<dbReference type="AlphaFoldDB" id="A0AAN5DGY5"/>
<evidence type="ECO:0000256" key="6">
    <source>
        <dbReference type="ARBA" id="ARBA00022968"/>
    </source>
</evidence>
<evidence type="ECO:0000313" key="12">
    <source>
        <dbReference type="Proteomes" id="UP001328107"/>
    </source>
</evidence>